<dbReference type="GO" id="GO:0003677">
    <property type="term" value="F:DNA binding"/>
    <property type="evidence" value="ECO:0007669"/>
    <property type="project" value="UniProtKB-KW"/>
</dbReference>
<dbReference type="GO" id="GO:0032259">
    <property type="term" value="P:methylation"/>
    <property type="evidence" value="ECO:0007669"/>
    <property type="project" value="UniProtKB-KW"/>
</dbReference>
<evidence type="ECO:0000259" key="9">
    <source>
        <dbReference type="Pfam" id="PF01555"/>
    </source>
</evidence>
<evidence type="ECO:0000256" key="5">
    <source>
        <dbReference type="ARBA" id="ARBA00022747"/>
    </source>
</evidence>
<evidence type="ECO:0000256" key="1">
    <source>
        <dbReference type="ARBA" id="ARBA00010203"/>
    </source>
</evidence>
<dbReference type="InterPro" id="IPR029063">
    <property type="entry name" value="SAM-dependent_MTases_sf"/>
</dbReference>
<dbReference type="AlphaFoldDB" id="A0A2N3IKM7"/>
<dbReference type="PRINTS" id="PR00508">
    <property type="entry name" value="S21N4MTFRASE"/>
</dbReference>
<dbReference type="Proteomes" id="UP000233387">
    <property type="component" value="Unassembled WGS sequence"/>
</dbReference>
<evidence type="ECO:0000313" key="11">
    <source>
        <dbReference type="Proteomes" id="UP000233387"/>
    </source>
</evidence>
<dbReference type="InterPro" id="IPR017985">
    <property type="entry name" value="MeTrfase_CN4_CS"/>
</dbReference>
<evidence type="ECO:0000256" key="6">
    <source>
        <dbReference type="ARBA" id="ARBA00023125"/>
    </source>
</evidence>
<comment type="caution">
    <text evidence="10">The sequence shown here is derived from an EMBL/GenBank/DDBJ whole genome shotgun (WGS) entry which is preliminary data.</text>
</comment>
<sequence>MFDNIALDKSWSFTNCSAKDTSYITHSYYTYPAKFIPQLASRLIAEHSQKGELIIDPFMGSGTTIVESIVNQRVGIGTDINEIAYLVAKAKTTPIKSTELAKEFVQLEIDLISRFNGKKDFYLEKAYEKLNFHERIDYWYKPTQKENLAILLYRILEIENESIKNFFLVAFAQILKTCSIWLQKSIKPTRDFKKKEYDVLVTFLQQTKKMLKKNDAFCKILPQNVLGNIENFRKIACQDARNVPCENEKASLIVTSPPYVTSYEYADLHQLPLYWLGHLDELAQFRKKFIGSSATQREEIELHSDLANEIVSKLGNNKKGREVRNYFADMYETFVEMHRVLKPKGKACIVIGNTNFKGVEILNAEVFVEQMQTIGFRVFDIIKREIPSKMLPSTRDSNTGQFAKVTDANLTLAYPTEYILIMQKQ</sequence>
<dbReference type="PROSITE" id="PS00093">
    <property type="entry name" value="N4_MTASE"/>
    <property type="match status" value="1"/>
</dbReference>
<dbReference type="GO" id="GO:0008170">
    <property type="term" value="F:N-methyltransferase activity"/>
    <property type="evidence" value="ECO:0007669"/>
    <property type="project" value="InterPro"/>
</dbReference>
<proteinExistence type="inferred from homology"/>
<accession>A0A2N3IKM7</accession>
<evidence type="ECO:0000313" key="10">
    <source>
        <dbReference type="EMBL" id="PKQ70763.1"/>
    </source>
</evidence>
<dbReference type="GO" id="GO:0009307">
    <property type="term" value="P:DNA restriction-modification system"/>
    <property type="evidence" value="ECO:0007669"/>
    <property type="project" value="UniProtKB-KW"/>
</dbReference>
<dbReference type="EMBL" id="NKXO01000002">
    <property type="protein sequence ID" value="PKQ70763.1"/>
    <property type="molecule type" value="Genomic_DNA"/>
</dbReference>
<dbReference type="InterPro" id="IPR001091">
    <property type="entry name" value="RM_Methyltransferase"/>
</dbReference>
<name>A0A2N3IKM7_9BACT</name>
<keyword evidence="2 10" id="KW-0489">Methyltransferase</keyword>
<dbReference type="EC" id="2.1.1.-" evidence="8"/>
<dbReference type="OrthoDB" id="817797at2"/>
<keyword evidence="5" id="KW-0680">Restriction system</keyword>
<dbReference type="Pfam" id="PF01555">
    <property type="entry name" value="N6_N4_Mtase"/>
    <property type="match status" value="2"/>
</dbReference>
<keyword evidence="4" id="KW-0949">S-adenosyl-L-methionine</keyword>
<evidence type="ECO:0000256" key="8">
    <source>
        <dbReference type="RuleBase" id="RU362026"/>
    </source>
</evidence>
<evidence type="ECO:0000256" key="4">
    <source>
        <dbReference type="ARBA" id="ARBA00022691"/>
    </source>
</evidence>
<evidence type="ECO:0000256" key="3">
    <source>
        <dbReference type="ARBA" id="ARBA00022679"/>
    </source>
</evidence>
<dbReference type="GO" id="GO:0015667">
    <property type="term" value="F:site-specific DNA-methyltransferase (cytosine-N4-specific) activity"/>
    <property type="evidence" value="ECO:0007669"/>
    <property type="project" value="UniProtKB-EC"/>
</dbReference>
<dbReference type="SUPFAM" id="SSF53335">
    <property type="entry name" value="S-adenosyl-L-methionine-dependent methyltransferases"/>
    <property type="match status" value="2"/>
</dbReference>
<keyword evidence="11" id="KW-1185">Reference proteome</keyword>
<reference evidence="10 11" key="1">
    <citation type="submission" date="2017-06" db="EMBL/GenBank/DDBJ databases">
        <title>Raineya orbicola gen. nov., sp. nov. a slightly thermophilic bacterium of the phylum Bacteroidetes and the description of Raineyaceae fam. nov.</title>
        <authorList>
            <person name="Albuquerque L."/>
            <person name="Polonia A.R.M."/>
            <person name="Barroso C."/>
            <person name="Froufe H.J.C."/>
            <person name="Lage O."/>
            <person name="Lobo-Da-Cunha A."/>
            <person name="Egas C."/>
            <person name="Da Costa M.S."/>
        </authorList>
    </citation>
    <scope>NUCLEOTIDE SEQUENCE [LARGE SCALE GENOMIC DNA]</scope>
    <source>
        <strain evidence="10 11">SPSPC-11</strain>
    </source>
</reference>
<comment type="similarity">
    <text evidence="1">Belongs to the N(4)/N(6)-methyltransferase family. N(4) subfamily.</text>
</comment>
<evidence type="ECO:0000256" key="7">
    <source>
        <dbReference type="ARBA" id="ARBA00049120"/>
    </source>
</evidence>
<dbReference type="Gene3D" id="3.40.50.150">
    <property type="entry name" value="Vaccinia Virus protein VP39"/>
    <property type="match status" value="2"/>
</dbReference>
<organism evidence="10 11">
    <name type="scientific">Raineya orbicola</name>
    <dbReference type="NCBI Taxonomy" id="2016530"/>
    <lineage>
        <taxon>Bacteria</taxon>
        <taxon>Pseudomonadati</taxon>
        <taxon>Bacteroidota</taxon>
        <taxon>Cytophagia</taxon>
        <taxon>Cytophagales</taxon>
        <taxon>Raineyaceae</taxon>
        <taxon>Raineya</taxon>
    </lineage>
</organism>
<dbReference type="InterPro" id="IPR002941">
    <property type="entry name" value="DNA_methylase_N4/N6"/>
</dbReference>
<comment type="catalytic activity">
    <reaction evidence="7">
        <text>a 2'-deoxycytidine in DNA + S-adenosyl-L-methionine = an N(4)-methyl-2'-deoxycytidine in DNA + S-adenosyl-L-homocysteine + H(+)</text>
        <dbReference type="Rhea" id="RHEA:16857"/>
        <dbReference type="Rhea" id="RHEA-COMP:11369"/>
        <dbReference type="Rhea" id="RHEA-COMP:13674"/>
        <dbReference type="ChEBI" id="CHEBI:15378"/>
        <dbReference type="ChEBI" id="CHEBI:57856"/>
        <dbReference type="ChEBI" id="CHEBI:59789"/>
        <dbReference type="ChEBI" id="CHEBI:85452"/>
        <dbReference type="ChEBI" id="CHEBI:137933"/>
        <dbReference type="EC" id="2.1.1.113"/>
    </reaction>
</comment>
<gene>
    <name evidence="10" type="ORF">Rain11_0109</name>
</gene>
<keyword evidence="6" id="KW-0238">DNA-binding</keyword>
<keyword evidence="3" id="KW-0808">Transferase</keyword>
<feature type="domain" description="DNA methylase N-4/N-6" evidence="9">
    <location>
        <begin position="7"/>
        <end position="85"/>
    </location>
</feature>
<evidence type="ECO:0000256" key="2">
    <source>
        <dbReference type="ARBA" id="ARBA00022603"/>
    </source>
</evidence>
<feature type="domain" description="DNA methylase N-4/N-6" evidence="9">
    <location>
        <begin position="251"/>
        <end position="424"/>
    </location>
</feature>
<protein>
    <recommendedName>
        <fullName evidence="8">Methyltransferase</fullName>
        <ecNumber evidence="8">2.1.1.-</ecNumber>
    </recommendedName>
</protein>
<dbReference type="RefSeq" id="WP_101357379.1">
    <property type="nucleotide sequence ID" value="NZ_NKXO01000002.1"/>
</dbReference>